<keyword evidence="6" id="KW-0067">ATP-binding</keyword>
<comment type="caution">
    <text evidence="10">The sequence shown here is derived from an EMBL/GenBank/DDBJ whole genome shotgun (WGS) entry which is preliminary data.</text>
</comment>
<evidence type="ECO:0000256" key="5">
    <source>
        <dbReference type="ARBA" id="ARBA00022777"/>
    </source>
</evidence>
<evidence type="ECO:0000256" key="8">
    <source>
        <dbReference type="ARBA" id="ARBA00048679"/>
    </source>
</evidence>
<comment type="similarity">
    <text evidence="1">Belongs to the protein kinase superfamily. STE Ser/Thr protein kinase family. STE20 subfamily.</text>
</comment>
<evidence type="ECO:0000256" key="6">
    <source>
        <dbReference type="ARBA" id="ARBA00022840"/>
    </source>
</evidence>
<dbReference type="SUPFAM" id="SSF56112">
    <property type="entry name" value="Protein kinase-like (PK-like)"/>
    <property type="match status" value="1"/>
</dbReference>
<organism evidence="10 11">
    <name type="scientific">Tritrichomonas musculus</name>
    <dbReference type="NCBI Taxonomy" id="1915356"/>
    <lineage>
        <taxon>Eukaryota</taxon>
        <taxon>Metamonada</taxon>
        <taxon>Parabasalia</taxon>
        <taxon>Tritrichomonadida</taxon>
        <taxon>Tritrichomonadidae</taxon>
        <taxon>Tritrichomonas</taxon>
    </lineage>
</organism>
<evidence type="ECO:0000256" key="2">
    <source>
        <dbReference type="ARBA" id="ARBA00022527"/>
    </source>
</evidence>
<comment type="catalytic activity">
    <reaction evidence="8">
        <text>L-seryl-[protein] + ATP = O-phospho-L-seryl-[protein] + ADP + H(+)</text>
        <dbReference type="Rhea" id="RHEA:17989"/>
        <dbReference type="Rhea" id="RHEA-COMP:9863"/>
        <dbReference type="Rhea" id="RHEA-COMP:11604"/>
        <dbReference type="ChEBI" id="CHEBI:15378"/>
        <dbReference type="ChEBI" id="CHEBI:29999"/>
        <dbReference type="ChEBI" id="CHEBI:30616"/>
        <dbReference type="ChEBI" id="CHEBI:83421"/>
        <dbReference type="ChEBI" id="CHEBI:456216"/>
        <dbReference type="EC" id="2.7.11.1"/>
    </reaction>
</comment>
<keyword evidence="11" id="KW-1185">Reference proteome</keyword>
<keyword evidence="2" id="KW-0723">Serine/threonine-protein kinase</keyword>
<dbReference type="InterPro" id="IPR050629">
    <property type="entry name" value="STE20/SPS1-PAK"/>
</dbReference>
<dbReference type="InterPro" id="IPR011009">
    <property type="entry name" value="Kinase-like_dom_sf"/>
</dbReference>
<dbReference type="Proteomes" id="UP001470230">
    <property type="component" value="Unassembled WGS sequence"/>
</dbReference>
<dbReference type="PANTHER" id="PTHR48012">
    <property type="entry name" value="STERILE20-LIKE KINASE, ISOFORM B-RELATED"/>
    <property type="match status" value="1"/>
</dbReference>
<dbReference type="Pfam" id="PF00069">
    <property type="entry name" value="Pkinase"/>
    <property type="match status" value="1"/>
</dbReference>
<dbReference type="InterPro" id="IPR000719">
    <property type="entry name" value="Prot_kinase_dom"/>
</dbReference>
<dbReference type="PROSITE" id="PS50011">
    <property type="entry name" value="PROTEIN_KINASE_DOM"/>
    <property type="match status" value="1"/>
</dbReference>
<dbReference type="PANTHER" id="PTHR48012:SF10">
    <property type="entry name" value="FI20177P1"/>
    <property type="match status" value="1"/>
</dbReference>
<evidence type="ECO:0000256" key="7">
    <source>
        <dbReference type="ARBA" id="ARBA00047899"/>
    </source>
</evidence>
<evidence type="ECO:0000256" key="4">
    <source>
        <dbReference type="ARBA" id="ARBA00022741"/>
    </source>
</evidence>
<evidence type="ECO:0000313" key="10">
    <source>
        <dbReference type="EMBL" id="KAK8843725.1"/>
    </source>
</evidence>
<comment type="catalytic activity">
    <reaction evidence="7">
        <text>L-threonyl-[protein] + ATP = O-phospho-L-threonyl-[protein] + ADP + H(+)</text>
        <dbReference type="Rhea" id="RHEA:46608"/>
        <dbReference type="Rhea" id="RHEA-COMP:11060"/>
        <dbReference type="Rhea" id="RHEA-COMP:11605"/>
        <dbReference type="ChEBI" id="CHEBI:15378"/>
        <dbReference type="ChEBI" id="CHEBI:30013"/>
        <dbReference type="ChEBI" id="CHEBI:30616"/>
        <dbReference type="ChEBI" id="CHEBI:61977"/>
        <dbReference type="ChEBI" id="CHEBI:456216"/>
        <dbReference type="EC" id="2.7.11.1"/>
    </reaction>
</comment>
<evidence type="ECO:0000259" key="9">
    <source>
        <dbReference type="PROSITE" id="PS50011"/>
    </source>
</evidence>
<sequence length="294" mass="34132">MQMKENGSVSDYNILEKLASTDNEIIYKALCKETQQLVAIKETFVKIHEHCQNVSNSYICKHPNLLNYYSCFRSENFFYIVMELCSGSFDQIIKYYRPLTENETSAVLRRVLEGFICFSANNFKNRTNNVNPQNIFFDSNNEIKISQFETNLLLGNSLKEAFWMSPESITGFGSDCRSDIWSLGITAITLITGKMPYKREKDKIRFLKKIIDDQPPNPPSNSSQEFKMFVSKCLKKEISERPTANELINDPFITSVSELDGKKLINELIESYLEIKPNIEEYEEEEEEEEENED</sequence>
<gene>
    <name evidence="10" type="ORF">M9Y10_024791</name>
</gene>
<reference evidence="10 11" key="1">
    <citation type="submission" date="2024-04" db="EMBL/GenBank/DDBJ databases">
        <title>Tritrichomonas musculus Genome.</title>
        <authorList>
            <person name="Alves-Ferreira E."/>
            <person name="Grigg M."/>
            <person name="Lorenzi H."/>
            <person name="Galac M."/>
        </authorList>
    </citation>
    <scope>NUCLEOTIDE SEQUENCE [LARGE SCALE GENOMIC DNA]</scope>
    <source>
        <strain evidence="10 11">EAF2021</strain>
    </source>
</reference>
<feature type="domain" description="Protein kinase" evidence="9">
    <location>
        <begin position="12"/>
        <end position="253"/>
    </location>
</feature>
<dbReference type="Gene3D" id="1.10.510.10">
    <property type="entry name" value="Transferase(Phosphotransferase) domain 1"/>
    <property type="match status" value="1"/>
</dbReference>
<evidence type="ECO:0000256" key="1">
    <source>
        <dbReference type="ARBA" id="ARBA00008874"/>
    </source>
</evidence>
<keyword evidence="5" id="KW-0418">Kinase</keyword>
<keyword evidence="3" id="KW-0808">Transferase</keyword>
<keyword evidence="4" id="KW-0547">Nucleotide-binding</keyword>
<protein>
    <recommendedName>
        <fullName evidence="9">Protein kinase domain-containing protein</fullName>
    </recommendedName>
</protein>
<dbReference type="EMBL" id="JAPFFF010000034">
    <property type="protein sequence ID" value="KAK8843725.1"/>
    <property type="molecule type" value="Genomic_DNA"/>
</dbReference>
<accession>A0ABR2HB99</accession>
<name>A0ABR2HB99_9EUKA</name>
<proteinExistence type="inferred from homology"/>
<evidence type="ECO:0000313" key="11">
    <source>
        <dbReference type="Proteomes" id="UP001470230"/>
    </source>
</evidence>
<evidence type="ECO:0000256" key="3">
    <source>
        <dbReference type="ARBA" id="ARBA00022679"/>
    </source>
</evidence>